<sequence>MSSPAVLATFRAQPVVTSVLDMLAFSDFVSFSQLSPFTRRIAKRRFRERLVKLVGSFLCNGEGGFIEWQAAFTNLMSLAKETDSVLMGSAILQLLTLRGEEELRRLRNLNILIPFSTVLQWRRLFQQQLGFRLVGDEAVPEFLSQSCSSCLKFSKGTSFVLCTVARPANMLRALVAARATSQMNIITGNCVLSFYPSLTVRRLSLLGWPAQAMGATTYEAMTGRQPPLGDVVRYGDGSEWSEPCGRECRRLMRLSTGYKGVGKFFWTDDSDSSIAYESESVLWFLAMTCVNPTCPE</sequence>
<reference evidence="1 2" key="1">
    <citation type="journal article" date="2024" name="J Genomics">
        <title>Draft genome sequencing and assembly of Favolaschia claudopus CIRM-BRFM 2984 isolated from oak limbs.</title>
        <authorList>
            <person name="Navarro D."/>
            <person name="Drula E."/>
            <person name="Chaduli D."/>
            <person name="Cazenave R."/>
            <person name="Ahrendt S."/>
            <person name="Wang J."/>
            <person name="Lipzen A."/>
            <person name="Daum C."/>
            <person name="Barry K."/>
            <person name="Grigoriev I.V."/>
            <person name="Favel A."/>
            <person name="Rosso M.N."/>
            <person name="Martin F."/>
        </authorList>
    </citation>
    <scope>NUCLEOTIDE SEQUENCE [LARGE SCALE GENOMIC DNA]</scope>
    <source>
        <strain evidence="1 2">CIRM-BRFM 2984</strain>
    </source>
</reference>
<evidence type="ECO:0008006" key="3">
    <source>
        <dbReference type="Google" id="ProtNLM"/>
    </source>
</evidence>
<gene>
    <name evidence="1" type="ORF">R3P38DRAFT_3196018</name>
</gene>
<dbReference type="Proteomes" id="UP001362999">
    <property type="component" value="Unassembled WGS sequence"/>
</dbReference>
<name>A0AAW0B9G3_9AGAR</name>
<accession>A0AAW0B9G3</accession>
<comment type="caution">
    <text evidence="1">The sequence shown here is derived from an EMBL/GenBank/DDBJ whole genome shotgun (WGS) entry which is preliminary data.</text>
</comment>
<evidence type="ECO:0000313" key="1">
    <source>
        <dbReference type="EMBL" id="KAK7022621.1"/>
    </source>
</evidence>
<dbReference type="AlphaFoldDB" id="A0AAW0B9G3"/>
<protein>
    <recommendedName>
        <fullName evidence="3">F-box protein</fullName>
    </recommendedName>
</protein>
<dbReference type="EMBL" id="JAWWNJ010000037">
    <property type="protein sequence ID" value="KAK7022621.1"/>
    <property type="molecule type" value="Genomic_DNA"/>
</dbReference>
<proteinExistence type="predicted"/>
<keyword evidence="2" id="KW-1185">Reference proteome</keyword>
<organism evidence="1 2">
    <name type="scientific">Favolaschia claudopus</name>
    <dbReference type="NCBI Taxonomy" id="2862362"/>
    <lineage>
        <taxon>Eukaryota</taxon>
        <taxon>Fungi</taxon>
        <taxon>Dikarya</taxon>
        <taxon>Basidiomycota</taxon>
        <taxon>Agaricomycotina</taxon>
        <taxon>Agaricomycetes</taxon>
        <taxon>Agaricomycetidae</taxon>
        <taxon>Agaricales</taxon>
        <taxon>Marasmiineae</taxon>
        <taxon>Mycenaceae</taxon>
        <taxon>Favolaschia</taxon>
    </lineage>
</organism>
<evidence type="ECO:0000313" key="2">
    <source>
        <dbReference type="Proteomes" id="UP001362999"/>
    </source>
</evidence>